<keyword evidence="2" id="KW-0472">Membrane</keyword>
<dbReference type="PANTHER" id="PTHR13246:SF1">
    <property type="entry name" value="CYTOSOLIC ENDO-BETA-N-ACETYLGLUCOSAMINIDASE"/>
    <property type="match status" value="1"/>
</dbReference>
<feature type="domain" description="BIG2" evidence="4">
    <location>
        <begin position="1133"/>
        <end position="1212"/>
    </location>
</feature>
<feature type="chain" id="PRO_5037737585" evidence="3">
    <location>
        <begin position="30"/>
        <end position="1767"/>
    </location>
</feature>
<keyword evidence="2" id="KW-0812">Transmembrane</keyword>
<dbReference type="Proteomes" id="UP000759273">
    <property type="component" value="Unassembled WGS sequence"/>
</dbReference>
<keyword evidence="2" id="KW-1133">Transmembrane helix</keyword>
<name>A0A943DJE6_9FIRM</name>
<dbReference type="SMART" id="SM00635">
    <property type="entry name" value="BID_2"/>
    <property type="match status" value="1"/>
</dbReference>
<dbReference type="Gene3D" id="1.20.1270.90">
    <property type="entry name" value="AF1782-like"/>
    <property type="match status" value="2"/>
</dbReference>
<dbReference type="EMBL" id="JAGZGG010000045">
    <property type="protein sequence ID" value="MBS5333538.1"/>
    <property type="molecule type" value="Genomic_DNA"/>
</dbReference>
<keyword evidence="3" id="KW-0732">Signal</keyword>
<dbReference type="PANTHER" id="PTHR13246">
    <property type="entry name" value="ENDO BETA N-ACETYLGLUCOSAMINIDASE"/>
    <property type="match status" value="1"/>
</dbReference>
<evidence type="ECO:0000256" key="3">
    <source>
        <dbReference type="SAM" id="SignalP"/>
    </source>
</evidence>
<dbReference type="InterPro" id="IPR008979">
    <property type="entry name" value="Galactose-bd-like_sf"/>
</dbReference>
<dbReference type="InterPro" id="IPR032979">
    <property type="entry name" value="ENGase"/>
</dbReference>
<dbReference type="Gene3D" id="2.60.40.1080">
    <property type="match status" value="1"/>
</dbReference>
<dbReference type="GO" id="GO:0005829">
    <property type="term" value="C:cytosol"/>
    <property type="evidence" value="ECO:0007669"/>
    <property type="project" value="UniProtKB-SubCell"/>
</dbReference>
<dbReference type="InterPro" id="IPR005201">
    <property type="entry name" value="TIM_ENGase"/>
</dbReference>
<dbReference type="InterPro" id="IPR054110">
    <property type="entry name" value="EndoD-like_D2"/>
</dbReference>
<dbReference type="Gene3D" id="2.60.40.10">
    <property type="entry name" value="Immunoglobulins"/>
    <property type="match status" value="2"/>
</dbReference>
<dbReference type="InterPro" id="IPR013783">
    <property type="entry name" value="Ig-like_fold"/>
</dbReference>
<evidence type="ECO:0000313" key="5">
    <source>
        <dbReference type="EMBL" id="MBS5333538.1"/>
    </source>
</evidence>
<dbReference type="Pfam" id="PF03644">
    <property type="entry name" value="Glyco_hydro_85"/>
    <property type="match status" value="1"/>
</dbReference>
<dbReference type="CDD" id="cd06547">
    <property type="entry name" value="GH85_ENGase"/>
    <property type="match status" value="1"/>
</dbReference>
<dbReference type="SUPFAM" id="SSF49785">
    <property type="entry name" value="Galactose-binding domain-like"/>
    <property type="match status" value="1"/>
</dbReference>
<protein>
    <submittedName>
        <fullName evidence="5">FIVAR domain-containing protein</fullName>
    </submittedName>
</protein>
<sequence>MENKKWKRFGSCLMALAMVLSGTALPASAATPGKDGSAEMNEAYAAHESLMPIGPSFSVATLLEWTPESDPDARYSRASIPMANREGGFVVNPKANPEAKLMLCSLANSSHDTTSSQGTENFMSWSFNYWQYTDSFVYWSGSEEGLICCPTGEFTDAAHTNGVPVVATLGFPWGSGSGYAEEVDAFCQKAEDGSFPVADKLLEVMDYYGFDGYFFNQESFGCSAEIASRLDEMIRYMRAKCPDILISWYDSMLPSGGVSYQNAVNSSNQRWMERSDDGSVGINEFFMNYNWYTGQISTTVSTMNSINRSPFDAYAGLDVQQNGMNTPFRDELLVDEDGKLKLSIALYCPNSTLGNSANGAQFHEVEQDFYVNSASDPRVEVANVSSPTWLGMSRFFADKTPILSTPFVTSFNSGHGVGYYVNGELSRDNEWSYQSVQDVMPTWTWIIDSDGSKLDGGYDFTDAYNGGTSIQFYGDLDANKANDIMLYSTDVAVTEGMTLSLTAKNDDGKARLVAYYGNDSTASYEECETVAYGLNASKADTWTTTVVDISDHVGKTLYAIGLKVESDTAVSDYRINLGQLAILDQDRAALSGPTSVALDEILYHNAYDAEARIYWDAVDGAASYEIYKVNANGTSNLIMETPNTAFYLPTLVRDFDEDDVTLKVVPVNANGVRGEGTKLIIDWLYSNEDSEVYEPKEFENVCLGATVTGYSGQNESEPASKAIDGTSLNGSKWCVTNAETGYMDIDIGREVTVRRWRVEHAQYGGEDVLMNTVDFALEYKNASGWWVQAKRIRHNTAAVTDVLLDEPVTAQEWRLRIYDDGTSPWGGIRIYEWQMFETAEFPQTEPVSIQFAAAENGTGANDTFTLKNVPAGQTVTVYTKSGSEYNKIGEAVAESGTVTITGLNFGTQEAGRIYYTTTATGSAESIKLSASFEAENAAKSEAAKDVTAKAYSQPGSLSSSNGGDIYISLTVKGLSEGDVVYVYENDSGEYTKASLPVAAGETSVIIRGIRVPRAGSELTLQVKRVSKLISDKYTVEIPAFPEPTAFLNLVATNAKGEKLTGVTYGVYNSNNEKVYTVTTGEPAEVVLGTYTIKCENVPAGYLINDTVVKRLVVTEGQTYDVNVTLQSGSVEPIVTSVTVSPATASVEKGATKQFAAMVNGENITDHSVTWSVDGAVSEATEIDETGLLTVAEDETAEQLTVVATSVQDPKVSGSAAVTVTEPVGELELVSQNATIVGYNGKKLGTAQGPEKLFDGDKENPDTGKWCEDGSNLWVAFDIGEERNVRQLVVSHVGVAETPTAGNGSMNTANYEFYVLNEEKVNVDELLAMEAEERNAVLADAANWTECAKTTDNAADVTTNDLGDATGRIFKLNVSRTDTTGWAACVRIYEAELYATAKPTEPVVDKTILNQLIEQASARVEDDYTTTSWAAFATALAEAQSISAAEDANQVTVNHAADALQDAMESLVKRADNSNLVAAINSIKELDESRYQPDSWAALAQALAEAEKVAANRDATADEIEAAYTNLEAAYEALALRADMTAIDDMISKVEAMDANAHTAKSWKLVADALEAAKTVAANENATQEAVDAAARTLQAAAAALVKAGDATELNALVEETKQLDLSKYTVESADAIRQAISDAEAAIAGRASAEDLKAALDAVRNAVNTAQTKPAAPVQKPADTVKPVQKPADTVKDEHSDIAGGIANGTWGAAPTAKPNDGSAAASGSGATSAIPQTSDNFPYEVLSILACLAVGGFIVALYLKKRSGNR</sequence>
<proteinExistence type="predicted"/>
<feature type="signal peptide" evidence="3">
    <location>
        <begin position="1"/>
        <end position="29"/>
    </location>
</feature>
<dbReference type="InterPro" id="IPR003343">
    <property type="entry name" value="Big_2"/>
</dbReference>
<evidence type="ECO:0000256" key="1">
    <source>
        <dbReference type="SAM" id="MobiDB-lite"/>
    </source>
</evidence>
<feature type="region of interest" description="Disordered" evidence="1">
    <location>
        <begin position="1700"/>
        <end position="1730"/>
    </location>
</feature>
<evidence type="ECO:0000256" key="2">
    <source>
        <dbReference type="SAM" id="Phobius"/>
    </source>
</evidence>
<dbReference type="GO" id="GO:0033925">
    <property type="term" value="F:mannosyl-glycoprotein endo-beta-N-acetylglucosaminidase activity"/>
    <property type="evidence" value="ECO:0007669"/>
    <property type="project" value="InterPro"/>
</dbReference>
<dbReference type="Pfam" id="PF02368">
    <property type="entry name" value="Big_2"/>
    <property type="match status" value="1"/>
</dbReference>
<dbReference type="Pfam" id="PF07554">
    <property type="entry name" value="FIVAR"/>
    <property type="match status" value="3"/>
</dbReference>
<dbReference type="Gene3D" id="2.60.120.260">
    <property type="entry name" value="Galactose-binding domain-like"/>
    <property type="match status" value="3"/>
</dbReference>
<evidence type="ECO:0000259" key="4">
    <source>
        <dbReference type="SMART" id="SM00635"/>
    </source>
</evidence>
<reference evidence="5" key="1">
    <citation type="submission" date="2021-02" db="EMBL/GenBank/DDBJ databases">
        <title>Infant gut strain persistence is associated with maternal origin, phylogeny, and functional potential including surface adhesion and iron acquisition.</title>
        <authorList>
            <person name="Lou Y.C."/>
        </authorList>
    </citation>
    <scope>NUCLEOTIDE SEQUENCE</scope>
    <source>
        <strain evidence="5">L3_101_000M1_dasL3_101_000M1_concoct_87</strain>
    </source>
</reference>
<comment type="caution">
    <text evidence="5">The sequence shown here is derived from an EMBL/GenBank/DDBJ whole genome shotgun (WGS) entry which is preliminary data.</text>
</comment>
<feature type="transmembrane region" description="Helical" evidence="2">
    <location>
        <begin position="1738"/>
        <end position="1760"/>
    </location>
</feature>
<gene>
    <name evidence="5" type="ORF">KHY36_13550</name>
</gene>
<dbReference type="Gene3D" id="3.20.20.80">
    <property type="entry name" value="Glycosidases"/>
    <property type="match status" value="1"/>
</dbReference>
<dbReference type="Gene3D" id="1.20.1270.70">
    <property type="entry name" value="Designed single chain three-helix bundle"/>
    <property type="match status" value="1"/>
</dbReference>
<feature type="compositionally biased region" description="Low complexity" evidence="1">
    <location>
        <begin position="1718"/>
        <end position="1730"/>
    </location>
</feature>
<dbReference type="Pfam" id="PF21910">
    <property type="entry name" value="GH85_C"/>
    <property type="match status" value="1"/>
</dbReference>
<accession>A0A943DJE6</accession>
<evidence type="ECO:0000313" key="6">
    <source>
        <dbReference type="Proteomes" id="UP000759273"/>
    </source>
</evidence>
<organism evidence="5 6">
    <name type="scientific">Subdoligranulum variabile</name>
    <dbReference type="NCBI Taxonomy" id="214851"/>
    <lineage>
        <taxon>Bacteria</taxon>
        <taxon>Bacillati</taxon>
        <taxon>Bacillota</taxon>
        <taxon>Clostridia</taxon>
        <taxon>Eubacteriales</taxon>
        <taxon>Oscillospiraceae</taxon>
        <taxon>Subdoligranulum</taxon>
    </lineage>
</organism>